<reference evidence="2" key="1">
    <citation type="submission" date="2020-02" db="EMBL/GenBank/DDBJ databases">
        <authorList>
            <person name="Gao J."/>
            <person name="Sun J."/>
        </authorList>
    </citation>
    <scope>NUCLEOTIDE SEQUENCE</scope>
    <source>
        <strain evidence="2">602-2</strain>
    </source>
</reference>
<dbReference type="InterPro" id="IPR041584">
    <property type="entry name" value="Put_pPIWI_pnuc_2"/>
</dbReference>
<sequence>MAGTAAPSSATLTPINDTKLVKAILTAISDLDQSDLRRLGGWAPLEEISSATLFDGIEGSPSGVFAVGDSTGFEVSGTVYVTLQYGGGRDGSWVGDSYPALVRGKFHDKRIEIESVTVDNSSFYE</sequence>
<proteinExistence type="predicted"/>
<protein>
    <recommendedName>
        <fullName evidence="1">Predicted pPIWI-associating nuclease group 2 domain-containing protein</fullName>
    </recommendedName>
</protein>
<organism evidence="2">
    <name type="scientific">Caulobacter sp. 602-2</name>
    <dbReference type="NCBI Taxonomy" id="2710887"/>
    <lineage>
        <taxon>Bacteria</taxon>
        <taxon>Pseudomonadati</taxon>
        <taxon>Pseudomonadota</taxon>
        <taxon>Alphaproteobacteria</taxon>
        <taxon>Caulobacterales</taxon>
        <taxon>Caulobacteraceae</taxon>
        <taxon>Caulobacter</taxon>
    </lineage>
</organism>
<dbReference type="RefSeq" id="WP_165263014.1">
    <property type="nucleotide sequence ID" value="NZ_JAAKGT010000020.1"/>
</dbReference>
<dbReference type="Pfam" id="PF18166">
    <property type="entry name" value="pP_pnuc_2"/>
    <property type="match status" value="1"/>
</dbReference>
<dbReference type="AlphaFoldDB" id="A0A6G4R3W7"/>
<evidence type="ECO:0000313" key="2">
    <source>
        <dbReference type="EMBL" id="NGM52580.1"/>
    </source>
</evidence>
<accession>A0A6G4R3W7</accession>
<dbReference type="EMBL" id="JAAKGT010000020">
    <property type="protein sequence ID" value="NGM52580.1"/>
    <property type="molecule type" value="Genomic_DNA"/>
</dbReference>
<comment type="caution">
    <text evidence="2">The sequence shown here is derived from an EMBL/GenBank/DDBJ whole genome shotgun (WGS) entry which is preliminary data.</text>
</comment>
<feature type="domain" description="Predicted pPIWI-associating nuclease group 2" evidence="1">
    <location>
        <begin position="43"/>
        <end position="124"/>
    </location>
</feature>
<evidence type="ECO:0000259" key="1">
    <source>
        <dbReference type="Pfam" id="PF18166"/>
    </source>
</evidence>
<name>A0A6G4R3W7_9CAUL</name>
<gene>
    <name evidence="2" type="ORF">G5B46_23460</name>
</gene>